<dbReference type="Gene3D" id="1.10.10.10">
    <property type="entry name" value="Winged helix-like DNA-binding domain superfamily/Winged helix DNA-binding domain"/>
    <property type="match status" value="1"/>
</dbReference>
<dbReference type="SMART" id="SM00415">
    <property type="entry name" value="HSF"/>
    <property type="match status" value="1"/>
</dbReference>
<keyword evidence="6" id="KW-0539">Nucleus</keyword>
<organism evidence="10">
    <name type="scientific">Mucor ambiguus</name>
    <dbReference type="NCBI Taxonomy" id="91626"/>
    <lineage>
        <taxon>Eukaryota</taxon>
        <taxon>Fungi</taxon>
        <taxon>Fungi incertae sedis</taxon>
        <taxon>Mucoromycota</taxon>
        <taxon>Mucoromycotina</taxon>
        <taxon>Mucoromycetes</taxon>
        <taxon>Mucorales</taxon>
        <taxon>Mucorineae</taxon>
        <taxon>Mucoraceae</taxon>
        <taxon>Mucor</taxon>
    </lineage>
</organism>
<feature type="compositionally biased region" description="Low complexity" evidence="8">
    <location>
        <begin position="561"/>
        <end position="583"/>
    </location>
</feature>
<proteinExistence type="inferred from homology"/>
<dbReference type="FunFam" id="1.10.10.10:FF:000027">
    <property type="entry name" value="Heat shock transcription factor 1"/>
    <property type="match status" value="1"/>
</dbReference>
<keyword evidence="4" id="KW-0238">DNA-binding</keyword>
<keyword evidence="3" id="KW-0805">Transcription regulation</keyword>
<feature type="compositionally biased region" description="Polar residues" evidence="8">
    <location>
        <begin position="747"/>
        <end position="758"/>
    </location>
</feature>
<evidence type="ECO:0000256" key="2">
    <source>
        <dbReference type="ARBA" id="ARBA00006403"/>
    </source>
</evidence>
<evidence type="ECO:0000313" key="10">
    <source>
        <dbReference type="EMBL" id="GAN06482.1"/>
    </source>
</evidence>
<dbReference type="PRINTS" id="PR00056">
    <property type="entry name" value="HSFDOMAIN"/>
</dbReference>
<dbReference type="STRING" id="91626.A0A0C9MSY3"/>
<dbReference type="Proteomes" id="UP000053815">
    <property type="component" value="Unassembled WGS sequence"/>
</dbReference>
<protein>
    <submittedName>
        <fullName evidence="10">Transcription factor hsf1</fullName>
    </submittedName>
</protein>
<sequence length="758" mass="84241">MNRQNQFLQQQQQQHHQQQHQQQQQQFQQQMQHPSAAPPTPPSIEPIQKKRTASKLISNNNRKRSHSSSSSTSSSGSPSTNIFSTASSSDSGSSTMTSIKGTPIKRKRNTSTLNGSSTDSSSAESGASSTPMPSKASSSSFASPSIIPPRLTAQRSVPAFLNKLYNMVEDLSTTDLIRWSNDGTSFIVEKHEEFAKTVLPRFYKHNTFASFVRQLNMYDFHKVPHLQQGVLIAEAEHEIWEFSNPHFQRGRPDLLVLVTRKRNRDRDAIDSETVTLSTLAQDLDALKKHQSTIGTELNDLHRDNEILWQETLNAREKYQRHQEAIEKILQFLTAIFANDNLAISANNADLFPKGLIEEAASLAGLTSKLDNAKKSTAPLPNSLASSALSNILSSVLRLYSNNSPSSSELPQSTMNSHRNRQPHQQQASSSAAKENSSMSSSSSSLYPQSPREKKEDATPSSLVDFSKTLNTATRSAQNITQDIDMLQVNIESLANDLGIDPNQFDDDAVSERCFQDNGMMNNNDSIGATDPFKIYKDLDSDQNMSHFTYTLQHPHSSVQYQQQRQQQQQRPQPQPTQQPQQQTEQMSRPPMASQMQSYTQPSPSRSNSMAHMQPPQQPQPQPPYSMHYNTNTRDLKMDINQTADGGYRQFISSMNYSDSFGPNYSSESDASNYTPTKPVGPPPHTLQQQSRGYFNCGNDDMMAVAAAAVAVGGPNGVSSSNLDNNAESYNTMYTAPGDLDRPPYYNGMSSGENYNDNT</sequence>
<feature type="region of interest" description="Disordered" evidence="8">
    <location>
        <begin position="1"/>
        <end position="145"/>
    </location>
</feature>
<evidence type="ECO:0000256" key="1">
    <source>
        <dbReference type="ARBA" id="ARBA00004123"/>
    </source>
</evidence>
<keyword evidence="5" id="KW-0804">Transcription</keyword>
<dbReference type="InterPro" id="IPR036388">
    <property type="entry name" value="WH-like_DNA-bd_sf"/>
</dbReference>
<evidence type="ECO:0000256" key="8">
    <source>
        <dbReference type="SAM" id="MobiDB-lite"/>
    </source>
</evidence>
<feature type="compositionally biased region" description="Polar residues" evidence="8">
    <location>
        <begin position="593"/>
        <end position="610"/>
    </location>
</feature>
<name>A0A0C9MSY3_9FUNG</name>
<comment type="subcellular location">
    <subcellularLocation>
        <location evidence="1">Nucleus</location>
    </subcellularLocation>
</comment>
<evidence type="ECO:0000259" key="9">
    <source>
        <dbReference type="SMART" id="SM00415"/>
    </source>
</evidence>
<dbReference type="GO" id="GO:0005634">
    <property type="term" value="C:nucleus"/>
    <property type="evidence" value="ECO:0007669"/>
    <property type="project" value="UniProtKB-SubCell"/>
</dbReference>
<dbReference type="InterPro" id="IPR000232">
    <property type="entry name" value="HSF_DNA-bd"/>
</dbReference>
<feature type="compositionally biased region" description="Polar residues" evidence="8">
    <location>
        <begin position="663"/>
        <end position="675"/>
    </location>
</feature>
<feature type="region of interest" description="Disordered" evidence="8">
    <location>
        <begin position="402"/>
        <end position="462"/>
    </location>
</feature>
<evidence type="ECO:0000256" key="5">
    <source>
        <dbReference type="ARBA" id="ARBA00023163"/>
    </source>
</evidence>
<feature type="domain" description="HSF-type DNA-binding" evidence="9">
    <location>
        <begin position="156"/>
        <end position="261"/>
    </location>
</feature>
<evidence type="ECO:0000256" key="6">
    <source>
        <dbReference type="ARBA" id="ARBA00023242"/>
    </source>
</evidence>
<dbReference type="Pfam" id="PF00447">
    <property type="entry name" value="HSF_DNA-bind"/>
    <property type="match status" value="1"/>
</dbReference>
<evidence type="ECO:0000313" key="11">
    <source>
        <dbReference type="Proteomes" id="UP000053815"/>
    </source>
</evidence>
<gene>
    <name evidence="10" type="ORF">MAM1_0125c05966</name>
</gene>
<dbReference type="AlphaFoldDB" id="A0A0C9MSY3"/>
<feature type="region of interest" description="Disordered" evidence="8">
    <location>
        <begin position="663"/>
        <end position="686"/>
    </location>
</feature>
<reference evidence="10" key="1">
    <citation type="submission" date="2014-09" db="EMBL/GenBank/DDBJ databases">
        <title>Draft genome sequence of an oleaginous Mucoromycotina fungus Mucor ambiguus NBRC6742.</title>
        <authorList>
            <person name="Takeda I."/>
            <person name="Yamane N."/>
            <person name="Morita T."/>
            <person name="Tamano K."/>
            <person name="Machida M."/>
            <person name="Baker S."/>
            <person name="Koike H."/>
        </authorList>
    </citation>
    <scope>NUCLEOTIDE SEQUENCE</scope>
    <source>
        <strain evidence="10">NBRC 6742</strain>
    </source>
</reference>
<keyword evidence="11" id="KW-1185">Reference proteome</keyword>
<evidence type="ECO:0000256" key="3">
    <source>
        <dbReference type="ARBA" id="ARBA00023015"/>
    </source>
</evidence>
<evidence type="ECO:0000256" key="7">
    <source>
        <dbReference type="RuleBase" id="RU004020"/>
    </source>
</evidence>
<dbReference type="PANTHER" id="PTHR10015">
    <property type="entry name" value="HEAT SHOCK TRANSCRIPTION FACTOR"/>
    <property type="match status" value="1"/>
</dbReference>
<feature type="compositionally biased region" description="Low complexity" evidence="8">
    <location>
        <begin position="110"/>
        <end position="145"/>
    </location>
</feature>
<feature type="compositionally biased region" description="Low complexity" evidence="8">
    <location>
        <begin position="422"/>
        <end position="449"/>
    </location>
</feature>
<comment type="similarity">
    <text evidence="2 7">Belongs to the HSF family.</text>
</comment>
<dbReference type="InterPro" id="IPR036390">
    <property type="entry name" value="WH_DNA-bd_sf"/>
</dbReference>
<dbReference type="SUPFAM" id="SSF46785">
    <property type="entry name" value="Winged helix' DNA-binding domain"/>
    <property type="match status" value="1"/>
</dbReference>
<feature type="region of interest" description="Disordered" evidence="8">
    <location>
        <begin position="733"/>
        <end position="758"/>
    </location>
</feature>
<feature type="compositionally biased region" description="Low complexity" evidence="8">
    <location>
        <begin position="1"/>
        <end position="33"/>
    </location>
</feature>
<evidence type="ECO:0000256" key="4">
    <source>
        <dbReference type="ARBA" id="ARBA00023125"/>
    </source>
</evidence>
<dbReference type="EMBL" id="DF836414">
    <property type="protein sequence ID" value="GAN06482.1"/>
    <property type="molecule type" value="Genomic_DNA"/>
</dbReference>
<feature type="compositionally biased region" description="Polar residues" evidence="8">
    <location>
        <begin position="402"/>
        <end position="416"/>
    </location>
</feature>
<dbReference type="GO" id="GO:0003700">
    <property type="term" value="F:DNA-binding transcription factor activity"/>
    <property type="evidence" value="ECO:0007669"/>
    <property type="project" value="InterPro"/>
</dbReference>
<accession>A0A0C9MSY3</accession>
<dbReference type="PANTHER" id="PTHR10015:SF427">
    <property type="entry name" value="HEAT SHOCK FACTOR PROTEIN"/>
    <property type="match status" value="1"/>
</dbReference>
<dbReference type="GO" id="GO:0043565">
    <property type="term" value="F:sequence-specific DNA binding"/>
    <property type="evidence" value="ECO:0007669"/>
    <property type="project" value="InterPro"/>
</dbReference>
<feature type="region of interest" description="Disordered" evidence="8">
    <location>
        <begin position="554"/>
        <end position="630"/>
    </location>
</feature>
<feature type="compositionally biased region" description="Low complexity" evidence="8">
    <location>
        <begin position="67"/>
        <end position="98"/>
    </location>
</feature>
<dbReference type="OrthoDB" id="60033at2759"/>